<organism evidence="2 3">
    <name type="scientific">Lyngbya confervoides BDU141951</name>
    <dbReference type="NCBI Taxonomy" id="1574623"/>
    <lineage>
        <taxon>Bacteria</taxon>
        <taxon>Bacillati</taxon>
        <taxon>Cyanobacteriota</taxon>
        <taxon>Cyanophyceae</taxon>
        <taxon>Oscillatoriophycideae</taxon>
        <taxon>Oscillatoriales</taxon>
        <taxon>Microcoleaceae</taxon>
        <taxon>Lyngbya</taxon>
    </lineage>
</organism>
<evidence type="ECO:0000313" key="3">
    <source>
        <dbReference type="Proteomes" id="UP000031561"/>
    </source>
</evidence>
<reference evidence="2 3" key="1">
    <citation type="journal article" date="2015" name="Genome Announc.">
        <title>Draft Genome Sequence of Filamentous Marine Cyanobacterium Lyngbya confervoides Strain BDU141951.</title>
        <authorList>
            <person name="Chandrababunaidu M.M."/>
            <person name="Sen D."/>
            <person name="Tripathy S."/>
        </authorList>
    </citation>
    <scope>NUCLEOTIDE SEQUENCE [LARGE SCALE GENOMIC DNA]</scope>
    <source>
        <strain evidence="2 3">BDU141951</strain>
    </source>
</reference>
<feature type="transmembrane region" description="Helical" evidence="1">
    <location>
        <begin position="48"/>
        <end position="74"/>
    </location>
</feature>
<keyword evidence="1" id="KW-0812">Transmembrane</keyword>
<accession>A0ABD4T369</accession>
<comment type="caution">
    <text evidence="2">The sequence shown here is derived from an EMBL/GenBank/DDBJ whole genome shotgun (WGS) entry which is preliminary data.</text>
</comment>
<dbReference type="RefSeq" id="WP_166281592.1">
    <property type="nucleotide sequence ID" value="NZ_JTHE03000047.1"/>
</dbReference>
<keyword evidence="1" id="KW-0472">Membrane</keyword>
<proteinExistence type="predicted"/>
<keyword evidence="1" id="KW-1133">Transmembrane helix</keyword>
<gene>
    <name evidence="2" type="ORF">QQ91_0008715</name>
</gene>
<dbReference type="Proteomes" id="UP000031561">
    <property type="component" value="Unassembled WGS sequence"/>
</dbReference>
<dbReference type="EMBL" id="JTHE03000047">
    <property type="protein sequence ID" value="MCM1982903.1"/>
    <property type="molecule type" value="Genomic_DNA"/>
</dbReference>
<evidence type="ECO:0000313" key="2">
    <source>
        <dbReference type="EMBL" id="MCM1982903.1"/>
    </source>
</evidence>
<name>A0ABD4T369_9CYAN</name>
<keyword evidence="3" id="KW-1185">Reference proteome</keyword>
<protein>
    <recommendedName>
        <fullName evidence="4">MFS transporter</fullName>
    </recommendedName>
</protein>
<dbReference type="AlphaFoldDB" id="A0ABD4T369"/>
<evidence type="ECO:0000256" key="1">
    <source>
        <dbReference type="SAM" id="Phobius"/>
    </source>
</evidence>
<evidence type="ECO:0008006" key="4">
    <source>
        <dbReference type="Google" id="ProtNLM"/>
    </source>
</evidence>
<sequence length="93" mass="9574">MFAANGLVLQSLGAIAALIAGPLAEQGFAPWVESTAARGWLQLIWGSIPGMGLASMYGLTAIILSLVGLGGFFWPVLHRPPPDSTGAVKSAQL</sequence>